<keyword evidence="3 7" id="KW-0812">Transmembrane</keyword>
<comment type="subcellular location">
    <subcellularLocation>
        <location evidence="1">Membrane</location>
        <topology evidence="1">Multi-pass membrane protein</topology>
    </subcellularLocation>
</comment>
<reference evidence="9 10" key="1">
    <citation type="submission" date="2017-12" db="EMBL/GenBank/DDBJ databases">
        <authorList>
            <person name="Hurst M.R.H."/>
        </authorList>
    </citation>
    <scope>NUCLEOTIDE SEQUENCE [LARGE SCALE GENOMIC DNA]</scope>
    <source>
        <strain evidence="9 10">BM15</strain>
    </source>
</reference>
<dbReference type="FunFam" id="1.20.1540.10:FF:000027">
    <property type="entry name" value="Rhomboid family intramembrane serine protease"/>
    <property type="match status" value="1"/>
</dbReference>
<dbReference type="Gene3D" id="1.20.1540.10">
    <property type="entry name" value="Rhomboid-like"/>
    <property type="match status" value="1"/>
</dbReference>
<evidence type="ECO:0000313" key="9">
    <source>
        <dbReference type="EMBL" id="AUH35372.1"/>
    </source>
</evidence>
<dbReference type="GO" id="GO:0006508">
    <property type="term" value="P:proteolysis"/>
    <property type="evidence" value="ECO:0007669"/>
    <property type="project" value="UniProtKB-KW"/>
</dbReference>
<dbReference type="AlphaFoldDB" id="A0A2K9F4P5"/>
<keyword evidence="6 7" id="KW-0472">Membrane</keyword>
<dbReference type="GO" id="GO:0016020">
    <property type="term" value="C:membrane"/>
    <property type="evidence" value="ECO:0007669"/>
    <property type="project" value="UniProtKB-SubCell"/>
</dbReference>
<feature type="transmembrane region" description="Helical" evidence="7">
    <location>
        <begin position="148"/>
        <end position="176"/>
    </location>
</feature>
<dbReference type="SUPFAM" id="SSF144091">
    <property type="entry name" value="Rhomboid-like"/>
    <property type="match status" value="1"/>
</dbReference>
<feature type="transmembrane region" description="Helical" evidence="7">
    <location>
        <begin position="65"/>
        <end position="84"/>
    </location>
</feature>
<protein>
    <submittedName>
        <fullName evidence="9">Rhomboid family intramembrane serine protease</fullName>
    </submittedName>
</protein>
<name>A0A2K9F4P5_9RHOB</name>
<dbReference type="Proteomes" id="UP000233742">
    <property type="component" value="Chromosome"/>
</dbReference>
<dbReference type="KEGG" id="paro:CUV01_10745"/>
<sequence length="241" mass="26741">MFPIRDHNPSERTPYVTYTLLALNVLMFVLTQGWSDQFNELWARLALYPLAVIHGDMTWGLVTHMFLHAGFLHILGNMLFLWIFGDNLEDQMGHVGFLLFYLACGLLAAFAQILPDAQSGVPMVGASGAIAGVMGAYLLLFPRARVDILVIIIIIIRIFTIPAWVMLGLWFGLQIFGGFTTLGAEEGVAYWAHAGGFVAGAVLALPLFLRRGGTAYWQFTDGHPPHPAVKYPQSRIPQVRR</sequence>
<dbReference type="InterPro" id="IPR022764">
    <property type="entry name" value="Peptidase_S54_rhomboid_dom"/>
</dbReference>
<dbReference type="Pfam" id="PF01694">
    <property type="entry name" value="Rhomboid"/>
    <property type="match status" value="1"/>
</dbReference>
<evidence type="ECO:0000256" key="7">
    <source>
        <dbReference type="SAM" id="Phobius"/>
    </source>
</evidence>
<evidence type="ECO:0000256" key="4">
    <source>
        <dbReference type="ARBA" id="ARBA00022801"/>
    </source>
</evidence>
<evidence type="ECO:0000256" key="6">
    <source>
        <dbReference type="ARBA" id="ARBA00023136"/>
    </source>
</evidence>
<feature type="transmembrane region" description="Helical" evidence="7">
    <location>
        <begin position="15"/>
        <end position="34"/>
    </location>
</feature>
<keyword evidence="4" id="KW-0378">Hydrolase</keyword>
<evidence type="ECO:0000256" key="3">
    <source>
        <dbReference type="ARBA" id="ARBA00022692"/>
    </source>
</evidence>
<evidence type="ECO:0000256" key="5">
    <source>
        <dbReference type="ARBA" id="ARBA00022989"/>
    </source>
</evidence>
<dbReference type="PANTHER" id="PTHR43731">
    <property type="entry name" value="RHOMBOID PROTEASE"/>
    <property type="match status" value="1"/>
</dbReference>
<dbReference type="InterPro" id="IPR035952">
    <property type="entry name" value="Rhomboid-like_sf"/>
</dbReference>
<keyword evidence="10" id="KW-1185">Reference proteome</keyword>
<proteinExistence type="inferred from homology"/>
<dbReference type="EMBL" id="CP025408">
    <property type="protein sequence ID" value="AUH35372.1"/>
    <property type="molecule type" value="Genomic_DNA"/>
</dbReference>
<dbReference type="InterPro" id="IPR050925">
    <property type="entry name" value="Rhomboid_protease_S54"/>
</dbReference>
<feature type="transmembrane region" description="Helical" evidence="7">
    <location>
        <begin position="96"/>
        <end position="114"/>
    </location>
</feature>
<dbReference type="GO" id="GO:0004252">
    <property type="term" value="F:serine-type endopeptidase activity"/>
    <property type="evidence" value="ECO:0007669"/>
    <property type="project" value="InterPro"/>
</dbReference>
<dbReference type="PANTHER" id="PTHR43731:SF14">
    <property type="entry name" value="PRESENILIN-ASSOCIATED RHOMBOID-LIKE PROTEIN, MITOCHONDRIAL"/>
    <property type="match status" value="1"/>
</dbReference>
<evidence type="ECO:0000256" key="2">
    <source>
        <dbReference type="ARBA" id="ARBA00009045"/>
    </source>
</evidence>
<evidence type="ECO:0000256" key="1">
    <source>
        <dbReference type="ARBA" id="ARBA00004141"/>
    </source>
</evidence>
<keyword evidence="5 7" id="KW-1133">Transmembrane helix</keyword>
<dbReference type="OrthoDB" id="9813074at2"/>
<keyword evidence="9" id="KW-0645">Protease</keyword>
<evidence type="ECO:0000313" key="10">
    <source>
        <dbReference type="Proteomes" id="UP000233742"/>
    </source>
</evidence>
<feature type="transmembrane region" description="Helical" evidence="7">
    <location>
        <begin position="120"/>
        <end position="141"/>
    </location>
</feature>
<accession>A0A2K9F4P5</accession>
<feature type="transmembrane region" description="Helical" evidence="7">
    <location>
        <begin position="188"/>
        <end position="209"/>
    </location>
</feature>
<comment type="similarity">
    <text evidence="2">Belongs to the peptidase S54 family.</text>
</comment>
<gene>
    <name evidence="9" type="ORF">CUV01_10745</name>
</gene>
<feature type="domain" description="Peptidase S54 rhomboid" evidence="8">
    <location>
        <begin position="57"/>
        <end position="208"/>
    </location>
</feature>
<evidence type="ECO:0000259" key="8">
    <source>
        <dbReference type="Pfam" id="PF01694"/>
    </source>
</evidence>
<dbReference type="RefSeq" id="WP_101462024.1">
    <property type="nucleotide sequence ID" value="NZ_CP025408.1"/>
</dbReference>
<organism evidence="9 10">
    <name type="scientific">Paracoccus tegillarcae</name>
    <dbReference type="NCBI Taxonomy" id="1529068"/>
    <lineage>
        <taxon>Bacteria</taxon>
        <taxon>Pseudomonadati</taxon>
        <taxon>Pseudomonadota</taxon>
        <taxon>Alphaproteobacteria</taxon>
        <taxon>Rhodobacterales</taxon>
        <taxon>Paracoccaceae</taxon>
        <taxon>Paracoccus</taxon>
    </lineage>
</organism>